<proteinExistence type="predicted"/>
<gene>
    <name evidence="2" type="ORF">PCOR1329_LOCUS39095</name>
</gene>
<dbReference type="Proteomes" id="UP001189429">
    <property type="component" value="Unassembled WGS sequence"/>
</dbReference>
<dbReference type="EMBL" id="CAUYUJ010014725">
    <property type="protein sequence ID" value="CAK0845248.1"/>
    <property type="molecule type" value="Genomic_DNA"/>
</dbReference>
<protein>
    <recommendedName>
        <fullName evidence="1">Reverse transcriptase domain-containing protein</fullName>
    </recommendedName>
</protein>
<evidence type="ECO:0000313" key="2">
    <source>
        <dbReference type="EMBL" id="CAK0845248.1"/>
    </source>
</evidence>
<keyword evidence="3" id="KW-1185">Reference proteome</keyword>
<dbReference type="InterPro" id="IPR000477">
    <property type="entry name" value="RT_dom"/>
</dbReference>
<dbReference type="PANTHER" id="PTHR19446">
    <property type="entry name" value="REVERSE TRANSCRIPTASES"/>
    <property type="match status" value="1"/>
</dbReference>
<organism evidence="2 3">
    <name type="scientific">Prorocentrum cordatum</name>
    <dbReference type="NCBI Taxonomy" id="2364126"/>
    <lineage>
        <taxon>Eukaryota</taxon>
        <taxon>Sar</taxon>
        <taxon>Alveolata</taxon>
        <taxon>Dinophyceae</taxon>
        <taxon>Prorocentrales</taxon>
        <taxon>Prorocentraceae</taxon>
        <taxon>Prorocentrum</taxon>
    </lineage>
</organism>
<feature type="domain" description="Reverse transcriptase" evidence="1">
    <location>
        <begin position="26"/>
        <end position="235"/>
    </location>
</feature>
<comment type="caution">
    <text evidence="2">The sequence shown here is derived from an EMBL/GenBank/DDBJ whole genome shotgun (WGS) entry which is preliminary data.</text>
</comment>
<reference evidence="2" key="1">
    <citation type="submission" date="2023-10" db="EMBL/GenBank/DDBJ databases">
        <authorList>
            <person name="Chen Y."/>
            <person name="Shah S."/>
            <person name="Dougan E. K."/>
            <person name="Thang M."/>
            <person name="Chan C."/>
        </authorList>
    </citation>
    <scope>NUCLEOTIDE SEQUENCE [LARGE SCALE GENOMIC DNA]</scope>
</reference>
<evidence type="ECO:0000259" key="1">
    <source>
        <dbReference type="Pfam" id="PF00078"/>
    </source>
</evidence>
<accession>A0ABN9THU5</accession>
<sequence>MPLAFNMSESIFLPKGTQAGDAAEIIRKPEDTRPLSLKSTDNKTCSGILNIMLRDVATAGVSSIQRGFVAQRQLTQNIVDLDCAARAYGHPHHARHLPVLAFWDIAAAFPSLQHSWIWASFRALGMPSGILSCIQMIYHMNMAFIMGVFAFFFEGGSLQGCPLSGFVYAVSTHPFAERMKHTVDLRGLGTTRICADDVGAAILHMSTLREYSATFAFMQFCAGLRLKLKKCVLIPLYAAFSCHVVEVIRDALMAIVPGWVDFGIVKIATYLGYPMGPNVVDDMWGPPVQKWQPRADAIALAKGSATVTIKEYNTKAIPTLLYIAQFSLPPRTILQAESAIINKLWHVPPSTFTVRGMAHASQFGAVDVTSASVACVSALIRAACLTIDWKTPLDLLRGADYEAALERRVGNLAREEPWAKHWKSPAIAWTLERVTTKQAIGTSKQLHEAMNAAINAVLSSLVIDPSGAVGLRRAPPSGSAAGRRRALMSGAVGLRRALHGPCSHSPLRGLSSGLQRTAYHTMKKVIFNTPPGDALKARLRLHWPDAVDDINSIDFTNLMNIMKKSHAQAVVHPCLFGCPARDEWTHYADCFTLWSTVHSLIGKRPPPKRFDTLALNAKTADELKTVFIAYETYHRIKHSHLGDALLHLQLRQHDELSGLTDRLAHAAARLCR</sequence>
<name>A0ABN9THU5_9DINO</name>
<evidence type="ECO:0000313" key="3">
    <source>
        <dbReference type="Proteomes" id="UP001189429"/>
    </source>
</evidence>
<dbReference type="Pfam" id="PF00078">
    <property type="entry name" value="RVT_1"/>
    <property type="match status" value="1"/>
</dbReference>